<reference evidence="1 2" key="1">
    <citation type="submission" date="2018-10" db="EMBL/GenBank/DDBJ databases">
        <title>Genomic Encyclopedia of Archaeal and Bacterial Type Strains, Phase II (KMG-II): from individual species to whole genera.</title>
        <authorList>
            <person name="Goeker M."/>
        </authorList>
    </citation>
    <scope>NUCLEOTIDE SEQUENCE [LARGE SCALE GENOMIC DNA]</scope>
    <source>
        <strain evidence="1 2">DSM 29466</strain>
    </source>
</reference>
<dbReference type="Proteomes" id="UP000269157">
    <property type="component" value="Unassembled WGS sequence"/>
</dbReference>
<name>A0A497WQS6_9RHOB</name>
<dbReference type="AlphaFoldDB" id="A0A497WQS6"/>
<evidence type="ECO:0000313" key="1">
    <source>
        <dbReference type="EMBL" id="RLJ58922.1"/>
    </source>
</evidence>
<comment type="caution">
    <text evidence="1">The sequence shown here is derived from an EMBL/GenBank/DDBJ whole genome shotgun (WGS) entry which is preliminary data.</text>
</comment>
<proteinExistence type="predicted"/>
<evidence type="ECO:0008006" key="3">
    <source>
        <dbReference type="Google" id="ProtNLM"/>
    </source>
</evidence>
<sequence>MTDSSASDQDAQPVAETFRDTLSEIGNREGFFRDLGTEHSALFSQRGKTLVVTFENLDHVREQTDDQLPWGYSFCASKNWSMLGLMAHGWTWYRDPAVYDFFDELRDSGFFAQFDKVVFYGASMGAYAACAFASAAPGCDVIAISPQATLNRDVTSWETRYRKVWKRDFTNRYGFAPDQLRNCQKVTLFYDPSAQLDAMHAALFRADNIEKRKCRYMGHRIASLWALMGVLKPIVEGTIEGTLSEQRFYQLMRARHETPRYQKEMLSRLVSQQRHPHIVRLCRYVLDRRRAPHFRAQLRVSTQELKP</sequence>
<dbReference type="SUPFAM" id="SSF53474">
    <property type="entry name" value="alpha/beta-Hydrolases"/>
    <property type="match status" value="1"/>
</dbReference>
<accession>A0A497WQS6</accession>
<dbReference type="Gene3D" id="3.40.50.1820">
    <property type="entry name" value="alpha/beta hydrolase"/>
    <property type="match status" value="1"/>
</dbReference>
<gene>
    <name evidence="1" type="ORF">BCF46_1060</name>
</gene>
<dbReference type="InterPro" id="IPR029058">
    <property type="entry name" value="AB_hydrolase_fold"/>
</dbReference>
<protein>
    <recommendedName>
        <fullName evidence="3">Phosphoadenosine phosphosulfate reductase</fullName>
    </recommendedName>
</protein>
<organism evidence="1 2">
    <name type="scientific">Litoreibacter meonggei</name>
    <dbReference type="NCBI Taxonomy" id="1049199"/>
    <lineage>
        <taxon>Bacteria</taxon>
        <taxon>Pseudomonadati</taxon>
        <taxon>Pseudomonadota</taxon>
        <taxon>Alphaproteobacteria</taxon>
        <taxon>Rhodobacterales</taxon>
        <taxon>Roseobacteraceae</taxon>
        <taxon>Litoreibacter</taxon>
    </lineage>
</organism>
<keyword evidence="2" id="KW-1185">Reference proteome</keyword>
<evidence type="ECO:0000313" key="2">
    <source>
        <dbReference type="Proteomes" id="UP000269157"/>
    </source>
</evidence>
<dbReference type="EMBL" id="RCCE01000002">
    <property type="protein sequence ID" value="RLJ58922.1"/>
    <property type="molecule type" value="Genomic_DNA"/>
</dbReference>